<keyword evidence="2" id="KW-1185">Reference proteome</keyword>
<gene>
    <name evidence="1" type="ORF">MELLADRAFT_68163</name>
</gene>
<dbReference type="VEuPathDB" id="FungiDB:MELLADRAFT_68163"/>
<protein>
    <submittedName>
        <fullName evidence="1">Uncharacterized protein</fullName>
    </submittedName>
</protein>
<dbReference type="OrthoDB" id="10388797at2759"/>
<name>F4S5T1_MELLP</name>
<evidence type="ECO:0000313" key="2">
    <source>
        <dbReference type="Proteomes" id="UP000001072"/>
    </source>
</evidence>
<dbReference type="GeneID" id="18930975"/>
<dbReference type="Proteomes" id="UP000001072">
    <property type="component" value="Unassembled WGS sequence"/>
</dbReference>
<dbReference type="RefSeq" id="XP_007416717.1">
    <property type="nucleotide sequence ID" value="XM_007416655.1"/>
</dbReference>
<proteinExistence type="predicted"/>
<evidence type="ECO:0000313" key="1">
    <source>
        <dbReference type="EMBL" id="EGG00009.1"/>
    </source>
</evidence>
<dbReference type="KEGG" id="mlr:MELLADRAFT_68163"/>
<accession>F4S5T1</accession>
<sequence length="432" mass="49745">MNQLPDQAPTSDQRSLPYEIVSQIVETYASELLSYRWADRDTSSEMYLHPRSITELLKLRLVSKTWSKMITPIAFDSLHIHNSKMAQVIIEEWSTLSYSHDQPCPVRRLIIENIYYLEPEDEKKIKKEGLKKSPVCMEQAAELINVIGKNVKELSLMFSASFGISPSLVKAMKGMKRLKKFNVLDGQICSGHRGAHNPDSFAELLVAIPNLKNLSIEWTVLKRLELQPPALSNLQYFNFRYREVNFDAIANIIEAAKNTLKVIEYTSHLEEVEEAQRIFGPVQNTLEGLVTFLVNKDIPEDAINMKFPKLRLLRTRKTPYFDEEEIPAFFLTWPIYDPEIDADLIEDLEDYGIECWTIPDSEATPDELMLMDESGRSTFKTKDLHWKAIDYIMYVWASLGARIAWSTELSQIMSPTGHKLALTPVTMDFHLY</sequence>
<organism evidence="2">
    <name type="scientific">Melampsora larici-populina (strain 98AG31 / pathotype 3-4-7)</name>
    <name type="common">Poplar leaf rust fungus</name>
    <dbReference type="NCBI Taxonomy" id="747676"/>
    <lineage>
        <taxon>Eukaryota</taxon>
        <taxon>Fungi</taxon>
        <taxon>Dikarya</taxon>
        <taxon>Basidiomycota</taxon>
        <taxon>Pucciniomycotina</taxon>
        <taxon>Pucciniomycetes</taxon>
        <taxon>Pucciniales</taxon>
        <taxon>Melampsoraceae</taxon>
        <taxon>Melampsora</taxon>
    </lineage>
</organism>
<dbReference type="HOGENOM" id="CLU_032925_2_0_1"/>
<dbReference type="InParanoid" id="F4S5T1"/>
<reference evidence="2" key="1">
    <citation type="journal article" date="2011" name="Proc. Natl. Acad. Sci. U.S.A.">
        <title>Obligate biotrophy features unraveled by the genomic analysis of rust fungi.</title>
        <authorList>
            <person name="Duplessis S."/>
            <person name="Cuomo C.A."/>
            <person name="Lin Y.-C."/>
            <person name="Aerts A."/>
            <person name="Tisserant E."/>
            <person name="Veneault-Fourrey C."/>
            <person name="Joly D.L."/>
            <person name="Hacquard S."/>
            <person name="Amselem J."/>
            <person name="Cantarel B.L."/>
            <person name="Chiu R."/>
            <person name="Coutinho P.M."/>
            <person name="Feau N."/>
            <person name="Field M."/>
            <person name="Frey P."/>
            <person name="Gelhaye E."/>
            <person name="Goldberg J."/>
            <person name="Grabherr M.G."/>
            <person name="Kodira C.D."/>
            <person name="Kohler A."/>
            <person name="Kuees U."/>
            <person name="Lindquist E.A."/>
            <person name="Lucas S.M."/>
            <person name="Mago R."/>
            <person name="Mauceli E."/>
            <person name="Morin E."/>
            <person name="Murat C."/>
            <person name="Pangilinan J.L."/>
            <person name="Park R."/>
            <person name="Pearson M."/>
            <person name="Quesneville H."/>
            <person name="Rouhier N."/>
            <person name="Sakthikumar S."/>
            <person name="Salamov A.A."/>
            <person name="Schmutz J."/>
            <person name="Selles B."/>
            <person name="Shapiro H."/>
            <person name="Tanguay P."/>
            <person name="Tuskan G.A."/>
            <person name="Henrissat B."/>
            <person name="Van de Peer Y."/>
            <person name="Rouze P."/>
            <person name="Ellis J.G."/>
            <person name="Dodds P.N."/>
            <person name="Schein J.E."/>
            <person name="Zhong S."/>
            <person name="Hamelin R.C."/>
            <person name="Grigoriev I.V."/>
            <person name="Szabo L.J."/>
            <person name="Martin F."/>
        </authorList>
    </citation>
    <scope>NUCLEOTIDE SEQUENCE [LARGE SCALE GENOMIC DNA]</scope>
    <source>
        <strain evidence="2">98AG31 / pathotype 3-4-7</strain>
    </source>
</reference>
<dbReference type="AlphaFoldDB" id="F4S5T1"/>
<dbReference type="EMBL" id="GL883152">
    <property type="protein sequence ID" value="EGG00009.1"/>
    <property type="molecule type" value="Genomic_DNA"/>
</dbReference>